<evidence type="ECO:0000313" key="3">
    <source>
        <dbReference type="Proteomes" id="UP000800038"/>
    </source>
</evidence>
<evidence type="ECO:0000256" key="1">
    <source>
        <dbReference type="SAM" id="MobiDB-lite"/>
    </source>
</evidence>
<dbReference type="AlphaFoldDB" id="A0A6A5SUR0"/>
<dbReference type="Proteomes" id="UP000800038">
    <property type="component" value="Unassembled WGS sequence"/>
</dbReference>
<organism evidence="2 3">
    <name type="scientific">Clathrospora elynae</name>
    <dbReference type="NCBI Taxonomy" id="706981"/>
    <lineage>
        <taxon>Eukaryota</taxon>
        <taxon>Fungi</taxon>
        <taxon>Dikarya</taxon>
        <taxon>Ascomycota</taxon>
        <taxon>Pezizomycotina</taxon>
        <taxon>Dothideomycetes</taxon>
        <taxon>Pleosporomycetidae</taxon>
        <taxon>Pleosporales</taxon>
        <taxon>Diademaceae</taxon>
        <taxon>Clathrospora</taxon>
    </lineage>
</organism>
<gene>
    <name evidence="2" type="ORF">EJ02DRAFT_130850</name>
</gene>
<proteinExistence type="predicted"/>
<keyword evidence="3" id="KW-1185">Reference proteome</keyword>
<sequence length="134" mass="14789">MVHTRAADVLTRRHTNTPDCQTAGRGEGGSSSRRSLDYSPSGALHTAPRSPLHLPSWSRRVRPSIFITAYIHLTGLHFCPVSPCVDPTFSRHLGGQHTPSAEQPSLTLIIVRLHMTRAGDVIWSQHQIALQAKR</sequence>
<feature type="region of interest" description="Disordered" evidence="1">
    <location>
        <begin position="1"/>
        <end position="53"/>
    </location>
</feature>
<evidence type="ECO:0000313" key="2">
    <source>
        <dbReference type="EMBL" id="KAF1943558.1"/>
    </source>
</evidence>
<dbReference type="EMBL" id="ML976024">
    <property type="protein sequence ID" value="KAF1943558.1"/>
    <property type="molecule type" value="Genomic_DNA"/>
</dbReference>
<name>A0A6A5SUR0_9PLEO</name>
<reference evidence="2" key="1">
    <citation type="journal article" date="2020" name="Stud. Mycol.">
        <title>101 Dothideomycetes genomes: a test case for predicting lifestyles and emergence of pathogens.</title>
        <authorList>
            <person name="Haridas S."/>
            <person name="Albert R."/>
            <person name="Binder M."/>
            <person name="Bloem J."/>
            <person name="Labutti K."/>
            <person name="Salamov A."/>
            <person name="Andreopoulos B."/>
            <person name="Baker S."/>
            <person name="Barry K."/>
            <person name="Bills G."/>
            <person name="Bluhm B."/>
            <person name="Cannon C."/>
            <person name="Castanera R."/>
            <person name="Culley D."/>
            <person name="Daum C."/>
            <person name="Ezra D."/>
            <person name="Gonzalez J."/>
            <person name="Henrissat B."/>
            <person name="Kuo A."/>
            <person name="Liang C."/>
            <person name="Lipzen A."/>
            <person name="Lutzoni F."/>
            <person name="Magnuson J."/>
            <person name="Mondo S."/>
            <person name="Nolan M."/>
            <person name="Ohm R."/>
            <person name="Pangilinan J."/>
            <person name="Park H.-J."/>
            <person name="Ramirez L."/>
            <person name="Alfaro M."/>
            <person name="Sun H."/>
            <person name="Tritt A."/>
            <person name="Yoshinaga Y."/>
            <person name="Zwiers L.-H."/>
            <person name="Turgeon B."/>
            <person name="Goodwin S."/>
            <person name="Spatafora J."/>
            <person name="Crous P."/>
            <person name="Grigoriev I."/>
        </authorList>
    </citation>
    <scope>NUCLEOTIDE SEQUENCE</scope>
    <source>
        <strain evidence="2">CBS 161.51</strain>
    </source>
</reference>
<protein>
    <submittedName>
        <fullName evidence="2">Uncharacterized protein</fullName>
    </submittedName>
</protein>
<accession>A0A6A5SUR0</accession>